<dbReference type="AlphaFoldDB" id="A0A7J8M711"/>
<evidence type="ECO:0000313" key="2">
    <source>
        <dbReference type="Proteomes" id="UP000593572"/>
    </source>
</evidence>
<protein>
    <submittedName>
        <fullName evidence="1">Uncharacterized protein</fullName>
    </submittedName>
</protein>
<comment type="caution">
    <text evidence="1">The sequence shown here is derived from an EMBL/GenBank/DDBJ whole genome shotgun (WGS) entry which is preliminary data.</text>
</comment>
<evidence type="ECO:0000313" key="1">
    <source>
        <dbReference type="EMBL" id="MBA0560433.1"/>
    </source>
</evidence>
<accession>A0A7J8M711</accession>
<reference evidence="1 2" key="1">
    <citation type="journal article" date="2019" name="Genome Biol. Evol.">
        <title>Insights into the evolution of the New World diploid cottons (Gossypium, subgenus Houzingenia) based on genome sequencing.</title>
        <authorList>
            <person name="Grover C.E."/>
            <person name="Arick M.A. 2nd"/>
            <person name="Thrash A."/>
            <person name="Conover J.L."/>
            <person name="Sanders W.S."/>
            <person name="Peterson D.G."/>
            <person name="Frelichowski J.E."/>
            <person name="Scheffler J.A."/>
            <person name="Scheffler B.E."/>
            <person name="Wendel J.F."/>
        </authorList>
    </citation>
    <scope>NUCLEOTIDE SEQUENCE [LARGE SCALE GENOMIC DNA]</scope>
    <source>
        <strain evidence="1">157</strain>
        <tissue evidence="1">Leaf</tissue>
    </source>
</reference>
<name>A0A7J8M711_9ROSI</name>
<dbReference type="Proteomes" id="UP000593572">
    <property type="component" value="Unassembled WGS sequence"/>
</dbReference>
<organism evidence="1 2">
    <name type="scientific">Gossypium lobatum</name>
    <dbReference type="NCBI Taxonomy" id="34289"/>
    <lineage>
        <taxon>Eukaryota</taxon>
        <taxon>Viridiplantae</taxon>
        <taxon>Streptophyta</taxon>
        <taxon>Embryophyta</taxon>
        <taxon>Tracheophyta</taxon>
        <taxon>Spermatophyta</taxon>
        <taxon>Magnoliopsida</taxon>
        <taxon>eudicotyledons</taxon>
        <taxon>Gunneridae</taxon>
        <taxon>Pentapetalae</taxon>
        <taxon>rosids</taxon>
        <taxon>malvids</taxon>
        <taxon>Malvales</taxon>
        <taxon>Malvaceae</taxon>
        <taxon>Malvoideae</taxon>
        <taxon>Gossypium</taxon>
    </lineage>
</organism>
<gene>
    <name evidence="1" type="ORF">Golob_017330</name>
</gene>
<keyword evidence="2" id="KW-1185">Reference proteome</keyword>
<proteinExistence type="predicted"/>
<dbReference type="EMBL" id="JABEZX010000007">
    <property type="protein sequence ID" value="MBA0560433.1"/>
    <property type="molecule type" value="Genomic_DNA"/>
</dbReference>
<sequence length="32" mass="4120">MMSRKRRSLLRKRHRWSIRWCSFRRKGMVEKG</sequence>